<dbReference type="AlphaFoldDB" id="A0A0B6YQ56"/>
<organism evidence="1">
    <name type="scientific">Arion vulgaris</name>
    <dbReference type="NCBI Taxonomy" id="1028688"/>
    <lineage>
        <taxon>Eukaryota</taxon>
        <taxon>Metazoa</taxon>
        <taxon>Spiralia</taxon>
        <taxon>Lophotrochozoa</taxon>
        <taxon>Mollusca</taxon>
        <taxon>Gastropoda</taxon>
        <taxon>Heterobranchia</taxon>
        <taxon>Euthyneura</taxon>
        <taxon>Panpulmonata</taxon>
        <taxon>Eupulmonata</taxon>
        <taxon>Stylommatophora</taxon>
        <taxon>Helicina</taxon>
        <taxon>Arionoidea</taxon>
        <taxon>Arionidae</taxon>
        <taxon>Arion</taxon>
    </lineage>
</organism>
<evidence type="ECO:0000313" key="1">
    <source>
        <dbReference type="EMBL" id="CEK57891.1"/>
    </source>
</evidence>
<protein>
    <submittedName>
        <fullName evidence="1">Uncharacterized protein</fullName>
    </submittedName>
</protein>
<reference evidence="1" key="1">
    <citation type="submission" date="2014-12" db="EMBL/GenBank/DDBJ databases">
        <title>Insight into the proteome of Arion vulgaris.</title>
        <authorList>
            <person name="Aradska J."/>
            <person name="Bulat T."/>
            <person name="Smidak R."/>
            <person name="Sarate P."/>
            <person name="Gangsoo J."/>
            <person name="Sialana F."/>
            <person name="Bilban M."/>
            <person name="Lubec G."/>
        </authorList>
    </citation>
    <scope>NUCLEOTIDE SEQUENCE</scope>
    <source>
        <tissue evidence="1">Skin</tissue>
    </source>
</reference>
<name>A0A0B6YQ56_9EUPU</name>
<proteinExistence type="predicted"/>
<sequence length="123" mass="13766">LITPLTFFNNKAITAAESLKSHKGPSGLYTSSNFSQFMPNLKLTNNPQLRQEAVDNSKTTGTSLNMWVDSLTRLFWVVRHICILNTTNICPGLEECQKSSWSSQSPDQKSHMKYIGSKIPVMS</sequence>
<dbReference type="EMBL" id="HACG01011026">
    <property type="protein sequence ID" value="CEK57891.1"/>
    <property type="molecule type" value="Transcribed_RNA"/>
</dbReference>
<feature type="non-terminal residue" evidence="1">
    <location>
        <position position="1"/>
    </location>
</feature>
<accession>A0A0B6YQ56</accession>
<gene>
    <name evidence="1" type="primary">ORF31354</name>
</gene>